<dbReference type="InterPro" id="IPR013525">
    <property type="entry name" value="ABC2_TM"/>
</dbReference>
<evidence type="ECO:0000256" key="2">
    <source>
        <dbReference type="ARBA" id="ARBA00022692"/>
    </source>
</evidence>
<organism evidence="7 8">
    <name type="scientific">Thermotoga neapolitana (strain ATCC 49049 / DSM 4359 / NBRC 107923 / NS-E)</name>
    <dbReference type="NCBI Taxonomy" id="309803"/>
    <lineage>
        <taxon>Bacteria</taxon>
        <taxon>Thermotogati</taxon>
        <taxon>Thermotogota</taxon>
        <taxon>Thermotogae</taxon>
        <taxon>Thermotogales</taxon>
        <taxon>Thermotogaceae</taxon>
        <taxon>Thermotoga</taxon>
    </lineage>
</organism>
<evidence type="ECO:0000256" key="3">
    <source>
        <dbReference type="ARBA" id="ARBA00022989"/>
    </source>
</evidence>
<feature type="domain" description="ABC-2 type transporter transmembrane" evidence="6">
    <location>
        <begin position="2"/>
        <end position="101"/>
    </location>
</feature>
<name>B9K920_THENN</name>
<dbReference type="GO" id="GO:0016020">
    <property type="term" value="C:membrane"/>
    <property type="evidence" value="ECO:0007669"/>
    <property type="project" value="UniProtKB-SubCell"/>
</dbReference>
<accession>B9K920</accession>
<dbReference type="GO" id="GO:0140359">
    <property type="term" value="F:ABC-type transporter activity"/>
    <property type="evidence" value="ECO:0007669"/>
    <property type="project" value="InterPro"/>
</dbReference>
<feature type="transmembrane region" description="Helical" evidence="5">
    <location>
        <begin position="54"/>
        <end position="74"/>
    </location>
</feature>
<dbReference type="PANTHER" id="PTHR43027">
    <property type="entry name" value="DOXORUBICIN RESISTANCE ABC TRANSPORTER PERMEASE PROTEIN DRRC-RELATED"/>
    <property type="match status" value="1"/>
</dbReference>
<dbReference type="RefSeq" id="WP_004079914.1">
    <property type="nucleotide sequence ID" value="NC_011978.1"/>
</dbReference>
<evidence type="ECO:0000313" key="7">
    <source>
        <dbReference type="EMBL" id="ACM23453.1"/>
    </source>
</evidence>
<dbReference type="STRING" id="309803.CTN_1277"/>
<evidence type="ECO:0000313" key="8">
    <source>
        <dbReference type="Proteomes" id="UP000000445"/>
    </source>
</evidence>
<sequence>MEAAVVVAYSYFVLKLEFAISNPVMFACSFLILVLSFISTSFVFATLLTLSKNAFSWMSTIQYPVYFISGMLFPIDILPKWIRVISSFLPISWSVTLMRDSFEVGSAGKDLIFNALLLTLFYFLLGHVLFKKIERKSRAEGELV</sequence>
<dbReference type="PANTHER" id="PTHR43027:SF1">
    <property type="entry name" value="DOXORUBICIN RESISTANCE ABC TRANSPORTER PERMEASE PROTEIN DRRC-RELATED"/>
    <property type="match status" value="1"/>
</dbReference>
<feature type="transmembrane region" description="Helical" evidence="5">
    <location>
        <begin position="111"/>
        <end position="130"/>
    </location>
</feature>
<feature type="transmembrane region" description="Helical" evidence="5">
    <location>
        <begin position="24"/>
        <end position="48"/>
    </location>
</feature>
<proteinExistence type="predicted"/>
<dbReference type="KEGG" id="tna:CTN_1277"/>
<dbReference type="AlphaFoldDB" id="B9K920"/>
<keyword evidence="2 5" id="KW-0812">Transmembrane</keyword>
<reference evidence="7 8" key="1">
    <citation type="journal article" date="2009" name="Biosci. Biotechnol. Biochem.">
        <title>WeGAS: a web-based microbial genome annotation system.</title>
        <authorList>
            <person name="Lee D."/>
            <person name="Seo H."/>
            <person name="Park C."/>
            <person name="Park K."/>
        </authorList>
    </citation>
    <scope>NUCLEOTIDE SEQUENCE [LARGE SCALE GENOMIC DNA]</scope>
    <source>
        <strain evidence="8">ATCC 49049 / DSM 4359 / NBRC 107923 / NS-E</strain>
    </source>
</reference>
<gene>
    <name evidence="7" type="ordered locus">CTN_1277</name>
</gene>
<evidence type="ECO:0000256" key="4">
    <source>
        <dbReference type="ARBA" id="ARBA00023136"/>
    </source>
</evidence>
<evidence type="ECO:0000256" key="1">
    <source>
        <dbReference type="ARBA" id="ARBA00004141"/>
    </source>
</evidence>
<dbReference type="Pfam" id="PF01061">
    <property type="entry name" value="ABC2_membrane"/>
    <property type="match status" value="1"/>
</dbReference>
<keyword evidence="4 5" id="KW-0472">Membrane</keyword>
<dbReference type="eggNOG" id="COG1511">
    <property type="taxonomic scope" value="Bacteria"/>
</dbReference>
<dbReference type="EMBL" id="CP000916">
    <property type="protein sequence ID" value="ACM23453.1"/>
    <property type="molecule type" value="Genomic_DNA"/>
</dbReference>
<dbReference type="Proteomes" id="UP000000445">
    <property type="component" value="Chromosome"/>
</dbReference>
<keyword evidence="3 5" id="KW-1133">Transmembrane helix</keyword>
<comment type="subcellular location">
    <subcellularLocation>
        <location evidence="1">Membrane</location>
        <topology evidence="1">Multi-pass membrane protein</topology>
    </subcellularLocation>
</comment>
<evidence type="ECO:0000256" key="5">
    <source>
        <dbReference type="SAM" id="Phobius"/>
    </source>
</evidence>
<dbReference type="InterPro" id="IPR052902">
    <property type="entry name" value="ABC-2_transporter"/>
</dbReference>
<evidence type="ECO:0000259" key="6">
    <source>
        <dbReference type="Pfam" id="PF01061"/>
    </source>
</evidence>
<dbReference type="HOGENOM" id="CLU_1795572_0_0_0"/>
<keyword evidence="8" id="KW-1185">Reference proteome</keyword>
<protein>
    <recommendedName>
        <fullName evidence="6">ABC-2 type transporter transmembrane domain-containing protein</fullName>
    </recommendedName>
</protein>